<sequence>MTGGTTQRLSHDPDLVPLYPSQKHFTTLPSNADERLVRDTISLRDHDPAIAWPVRSFERREVFQTLQNRQANLFDLVYRYYRQILYGCNNSHCETPTCLSRQRRVSKGPFRPYTVLSARALATHLASQSDPEKGLCPREPITPRESSIPRADSFQYKDKEKKKTQGRVELSSRSPRQSHHHHATEPGIRRLSVTIDKAKVNTANGHTKMSKLNAKQIDLKDDSECTKTPDHSKIMKKDPKSFTQNLFDTAAMKLLQFVRPYGDHHKTLSNSSENRDRIGATKNIAPIDRHVGEVEDPVQACYSSRKEPRVSIHTISAYDKPASTPTPTNDILNEDLRSDPRHSTAGSENAGDLDRTAPQSHNETSIDPAQQPQALSHFNLSNMMGLCHTLNACLPSSKEEIYLREDMGRTDIRPFHVHASCPHNAEQYEDLLAYSVQSITYVLGNVEPLLQSFLSADHNTNTSRTVSAYDFHSMCGAFRILSRFDVHPYSILPSLWVSAGKLYLPGIAHLNAPGKRRGRSGTQHYSNHASSTPRMELQDYLGSLETCHIAKIILAALVASVPQCDTDMWPAICKLRASGKVVPASFVTESSNDHSMISKLFTTVHAFEDEMALSLLTRLLKSLAGRHYVTGILRDRSLEQGENDNNHDYPLTFQRLVRYVASKSPTVFIAESEARPTLKDGRLDDSGELRIAANMRVPLLSLVEWLRTVILKEWDGKPKVPKCSAIGAALELLSEMFTTKCLGIESDVFRTPFLAERLDVMEMPVEWATSDVEMSSLHLLSYPFLFPPSVLISYFRAINYAAMYKAFETSVEAYNLAHKMTFAYDPAGPGGIRLQHRLDVAQKTYLVLEVRRGHILVDAMNQTWRRQKRELMRPLKVQLGLNEGEEGIDHGGVQQEFFRVAIAEALNPDYGAFITDARTQMSWFHPCSLEPEYKFELLGLLTSLAIYNGLTLPFTFPRALYLKLLDIPVASLEDIEDGWSELVQGLKILRDWPGEDVEEVFVRPYVFSVDVFGTIRDLDMDRARRLRLRLEQQLDGPPLTERGKALQRDLASLSTADEREARFGEEFSPEDYDLFCNSVSTAGVPRKSGSEPIMVTNANREQYIHDYIYQLTDATICRFFGAFRRGFYTCLNPKSLTIFTPDQLKALVEGLPDIDIDELQNVTRYEGGYDGIHPTIVIFWKVVHSWPQEKVRQLLEFVTANDRLPVGGMERLTFVVQKNGVGDARLPTSLTCYGRLLLPEYDSEEKLRKGLECAVENSKGFGTP</sequence>
<keyword evidence="3" id="KW-0808">Transferase</keyword>
<evidence type="ECO:0000313" key="9">
    <source>
        <dbReference type="Proteomes" id="UP001276659"/>
    </source>
</evidence>
<dbReference type="GO" id="GO:0061630">
    <property type="term" value="F:ubiquitin protein ligase activity"/>
    <property type="evidence" value="ECO:0007669"/>
    <property type="project" value="UniProtKB-EC"/>
</dbReference>
<dbReference type="Gene3D" id="6.10.130.10">
    <property type="entry name" value="Ubiquitin-protein ligase E3A, N-terminal zinc-binding domain (AZUL)"/>
    <property type="match status" value="1"/>
</dbReference>
<dbReference type="Gene3D" id="3.30.2410.10">
    <property type="entry name" value="Hect, E3 ligase catalytic domain"/>
    <property type="match status" value="1"/>
</dbReference>
<evidence type="ECO:0000313" key="8">
    <source>
        <dbReference type="EMBL" id="KAK3175201.1"/>
    </source>
</evidence>
<dbReference type="InterPro" id="IPR035983">
    <property type="entry name" value="Hect_E3_ubiquitin_ligase"/>
</dbReference>
<feature type="domain" description="HECT" evidence="7">
    <location>
        <begin position="867"/>
        <end position="1264"/>
    </location>
</feature>
<dbReference type="InterPro" id="IPR032353">
    <property type="entry name" value="AZUL"/>
</dbReference>
<keyword evidence="9" id="KW-1185">Reference proteome</keyword>
<dbReference type="Proteomes" id="UP001276659">
    <property type="component" value="Unassembled WGS sequence"/>
</dbReference>
<dbReference type="GO" id="GO:0000209">
    <property type="term" value="P:protein polyubiquitination"/>
    <property type="evidence" value="ECO:0007669"/>
    <property type="project" value="InterPro"/>
</dbReference>
<dbReference type="InterPro" id="IPR044611">
    <property type="entry name" value="E3A/B/C-like"/>
</dbReference>
<proteinExistence type="predicted"/>
<dbReference type="SMART" id="SM00119">
    <property type="entry name" value="HECTc"/>
    <property type="match status" value="1"/>
</dbReference>
<feature type="active site" description="Glycyl thioester intermediate" evidence="5">
    <location>
        <position position="1232"/>
    </location>
</feature>
<evidence type="ECO:0000256" key="4">
    <source>
        <dbReference type="ARBA" id="ARBA00022786"/>
    </source>
</evidence>
<dbReference type="EMBL" id="JASNWA010000006">
    <property type="protein sequence ID" value="KAK3175201.1"/>
    <property type="molecule type" value="Genomic_DNA"/>
</dbReference>
<feature type="compositionally biased region" description="Polar residues" evidence="6">
    <location>
        <begin position="357"/>
        <end position="368"/>
    </location>
</feature>
<protein>
    <recommendedName>
        <fullName evidence="2">HECT-type E3 ubiquitin transferase</fullName>
        <ecNumber evidence="2">2.3.2.26</ecNumber>
    </recommendedName>
</protein>
<evidence type="ECO:0000256" key="6">
    <source>
        <dbReference type="SAM" id="MobiDB-lite"/>
    </source>
</evidence>
<dbReference type="EC" id="2.3.2.26" evidence="2"/>
<feature type="region of interest" description="Disordered" evidence="6">
    <location>
        <begin position="312"/>
        <end position="368"/>
    </location>
</feature>
<name>A0AAE0DME2_9LECA</name>
<dbReference type="SUPFAM" id="SSF56204">
    <property type="entry name" value="Hect, E3 ligase catalytic domain"/>
    <property type="match status" value="1"/>
</dbReference>
<dbReference type="Pfam" id="PF00632">
    <property type="entry name" value="HECT"/>
    <property type="match status" value="1"/>
</dbReference>
<feature type="region of interest" description="Disordered" evidence="6">
    <location>
        <begin position="124"/>
        <end position="189"/>
    </location>
</feature>
<dbReference type="PROSITE" id="PS50237">
    <property type="entry name" value="HECT"/>
    <property type="match status" value="1"/>
</dbReference>
<keyword evidence="4 5" id="KW-0833">Ubl conjugation pathway</keyword>
<dbReference type="InterPro" id="IPR042556">
    <property type="entry name" value="AZUL_sf"/>
</dbReference>
<accession>A0AAE0DME2</accession>
<dbReference type="AlphaFoldDB" id="A0AAE0DME2"/>
<dbReference type="Gene3D" id="3.90.1750.10">
    <property type="entry name" value="Hect, E3 ligase catalytic domains"/>
    <property type="match status" value="1"/>
</dbReference>
<dbReference type="InterPro" id="IPR000569">
    <property type="entry name" value="HECT_dom"/>
</dbReference>
<evidence type="ECO:0000256" key="2">
    <source>
        <dbReference type="ARBA" id="ARBA00012485"/>
    </source>
</evidence>
<evidence type="ECO:0000256" key="5">
    <source>
        <dbReference type="PROSITE-ProRule" id="PRU00104"/>
    </source>
</evidence>
<organism evidence="8 9">
    <name type="scientific">Lepraria neglecta</name>
    <dbReference type="NCBI Taxonomy" id="209136"/>
    <lineage>
        <taxon>Eukaryota</taxon>
        <taxon>Fungi</taxon>
        <taxon>Dikarya</taxon>
        <taxon>Ascomycota</taxon>
        <taxon>Pezizomycotina</taxon>
        <taxon>Lecanoromycetes</taxon>
        <taxon>OSLEUM clade</taxon>
        <taxon>Lecanoromycetidae</taxon>
        <taxon>Lecanorales</taxon>
        <taxon>Lecanorineae</taxon>
        <taxon>Stereocaulaceae</taxon>
        <taxon>Lepraria</taxon>
    </lineage>
</organism>
<evidence type="ECO:0000256" key="3">
    <source>
        <dbReference type="ARBA" id="ARBA00022679"/>
    </source>
</evidence>
<gene>
    <name evidence="8" type="ORF">OEA41_002447</name>
</gene>
<dbReference type="FunFam" id="3.30.2410.10:FF:000003">
    <property type="entry name" value="probable E3 ubiquitin-protein ligase HERC4 isoform X1"/>
    <property type="match status" value="1"/>
</dbReference>
<evidence type="ECO:0000259" key="7">
    <source>
        <dbReference type="PROSITE" id="PS50237"/>
    </source>
</evidence>
<comment type="catalytic activity">
    <reaction evidence="1">
        <text>S-ubiquitinyl-[E2 ubiquitin-conjugating enzyme]-L-cysteine + [acceptor protein]-L-lysine = [E2 ubiquitin-conjugating enzyme]-L-cysteine + N(6)-ubiquitinyl-[acceptor protein]-L-lysine.</text>
        <dbReference type="EC" id="2.3.2.26"/>
    </reaction>
</comment>
<dbReference type="Pfam" id="PF16558">
    <property type="entry name" value="AZUL"/>
    <property type="match status" value="1"/>
</dbReference>
<comment type="caution">
    <text evidence="8">The sequence shown here is derived from an EMBL/GenBank/DDBJ whole genome shotgun (WGS) entry which is preliminary data.</text>
</comment>
<dbReference type="PANTHER" id="PTHR45700">
    <property type="entry name" value="UBIQUITIN-PROTEIN LIGASE E3C"/>
    <property type="match status" value="1"/>
</dbReference>
<reference evidence="8" key="1">
    <citation type="submission" date="2022-11" db="EMBL/GenBank/DDBJ databases">
        <title>Chromosomal genome sequence assembly and mating type (MAT) locus characterization of the leprose asexual lichenized fungus Lepraria neglecta (Nyl.) Erichsen.</title>
        <authorList>
            <person name="Allen J.L."/>
            <person name="Pfeffer B."/>
        </authorList>
    </citation>
    <scope>NUCLEOTIDE SEQUENCE</scope>
    <source>
        <strain evidence="8">Allen 5258</strain>
    </source>
</reference>
<evidence type="ECO:0000256" key="1">
    <source>
        <dbReference type="ARBA" id="ARBA00000885"/>
    </source>
</evidence>